<protein>
    <submittedName>
        <fullName evidence="1">Uncharacterized protein</fullName>
    </submittedName>
</protein>
<reference evidence="1 2" key="2">
    <citation type="submission" date="2009-02" db="EMBL/GenBank/DDBJ databases">
        <title>Draft genome sequence of Clostridium methylpentosum (DSM 5476).</title>
        <authorList>
            <person name="Sudarsanam P."/>
            <person name="Ley R."/>
            <person name="Guruge J."/>
            <person name="Turnbaugh P.J."/>
            <person name="Mahowald M."/>
            <person name="Liep D."/>
            <person name="Gordon J."/>
        </authorList>
    </citation>
    <scope>NUCLEOTIDE SEQUENCE [LARGE SCALE GENOMIC DNA]</scope>
    <source>
        <strain evidence="1 2">DSM 5476</strain>
    </source>
</reference>
<dbReference type="HOGENOM" id="CLU_2341833_0_0_9"/>
<evidence type="ECO:0000313" key="1">
    <source>
        <dbReference type="EMBL" id="EEG29990.1"/>
    </source>
</evidence>
<organism evidence="1 2">
    <name type="scientific">[Clostridium] methylpentosum DSM 5476</name>
    <dbReference type="NCBI Taxonomy" id="537013"/>
    <lineage>
        <taxon>Bacteria</taxon>
        <taxon>Bacillati</taxon>
        <taxon>Bacillota</taxon>
        <taxon>Clostridia</taxon>
        <taxon>Eubacteriales</taxon>
        <taxon>Oscillospiraceae</taxon>
        <taxon>Oscillospiraceae incertae sedis</taxon>
    </lineage>
</organism>
<reference evidence="1 2" key="1">
    <citation type="submission" date="2009-01" db="EMBL/GenBank/DDBJ databases">
        <authorList>
            <person name="Fulton L."/>
            <person name="Clifton S."/>
            <person name="Fulton B."/>
            <person name="Xu J."/>
            <person name="Minx P."/>
            <person name="Pepin K.H."/>
            <person name="Johnson M."/>
            <person name="Bhonagiri V."/>
            <person name="Nash W.E."/>
            <person name="Mardis E.R."/>
            <person name="Wilson R.K."/>
        </authorList>
    </citation>
    <scope>NUCLEOTIDE SEQUENCE [LARGE SCALE GENOMIC DNA]</scope>
    <source>
        <strain evidence="1 2">DSM 5476</strain>
    </source>
</reference>
<dbReference type="Proteomes" id="UP000003340">
    <property type="component" value="Unassembled WGS sequence"/>
</dbReference>
<dbReference type="EMBL" id="ACEC01000079">
    <property type="protein sequence ID" value="EEG29990.1"/>
    <property type="molecule type" value="Genomic_DNA"/>
</dbReference>
<comment type="caution">
    <text evidence="1">The sequence shown here is derived from an EMBL/GenBank/DDBJ whole genome shotgun (WGS) entry which is preliminary data.</text>
</comment>
<gene>
    <name evidence="1" type="ORF">CLOSTMETH_02419</name>
</gene>
<keyword evidence="2" id="KW-1185">Reference proteome</keyword>
<name>C0EEY0_9FIRM</name>
<proteinExistence type="predicted"/>
<dbReference type="AlphaFoldDB" id="C0EEY0"/>
<sequence>MPTLPVRAGISLSRRLGRSDILSFVLNQQVGRAVLSAHLVPTDASIQALIFLKTMSVFSVAIKIPFVVALWAADLIQFCHEDSSPFWEYFIEKTKQT</sequence>
<accession>C0EEY0</accession>
<evidence type="ECO:0000313" key="2">
    <source>
        <dbReference type="Proteomes" id="UP000003340"/>
    </source>
</evidence>